<dbReference type="SMART" id="SM00354">
    <property type="entry name" value="HTH_LACI"/>
    <property type="match status" value="1"/>
</dbReference>
<dbReference type="Pfam" id="PF00356">
    <property type="entry name" value="LacI"/>
    <property type="match status" value="1"/>
</dbReference>
<gene>
    <name evidence="5" type="ORF">CFK41_01425</name>
</gene>
<evidence type="ECO:0000256" key="2">
    <source>
        <dbReference type="ARBA" id="ARBA00023125"/>
    </source>
</evidence>
<dbReference type="Proteomes" id="UP000217889">
    <property type="component" value="Chromosome"/>
</dbReference>
<dbReference type="OrthoDB" id="3467214at2"/>
<evidence type="ECO:0000256" key="3">
    <source>
        <dbReference type="ARBA" id="ARBA00023163"/>
    </source>
</evidence>
<organism evidence="5 6">
    <name type="scientific">Brachybacterium ginsengisoli</name>
    <dbReference type="NCBI Taxonomy" id="1331682"/>
    <lineage>
        <taxon>Bacteria</taxon>
        <taxon>Bacillati</taxon>
        <taxon>Actinomycetota</taxon>
        <taxon>Actinomycetes</taxon>
        <taxon>Micrococcales</taxon>
        <taxon>Dermabacteraceae</taxon>
        <taxon>Brachybacterium</taxon>
    </lineage>
</organism>
<dbReference type="CDD" id="cd01392">
    <property type="entry name" value="HTH_LacI"/>
    <property type="match status" value="1"/>
</dbReference>
<keyword evidence="2" id="KW-0238">DNA-binding</keyword>
<dbReference type="PROSITE" id="PS00356">
    <property type="entry name" value="HTH_LACI_1"/>
    <property type="match status" value="1"/>
</dbReference>
<dbReference type="Gene3D" id="1.10.260.40">
    <property type="entry name" value="lambda repressor-like DNA-binding domains"/>
    <property type="match status" value="1"/>
</dbReference>
<dbReference type="EMBL" id="CP023564">
    <property type="protein sequence ID" value="ATG53589.1"/>
    <property type="molecule type" value="Genomic_DNA"/>
</dbReference>
<dbReference type="PANTHER" id="PTHR30146">
    <property type="entry name" value="LACI-RELATED TRANSCRIPTIONAL REPRESSOR"/>
    <property type="match status" value="1"/>
</dbReference>
<evidence type="ECO:0000313" key="6">
    <source>
        <dbReference type="Proteomes" id="UP000217889"/>
    </source>
</evidence>
<dbReference type="Pfam" id="PF13377">
    <property type="entry name" value="Peripla_BP_3"/>
    <property type="match status" value="1"/>
</dbReference>
<keyword evidence="6" id="KW-1185">Reference proteome</keyword>
<dbReference type="SUPFAM" id="SSF53822">
    <property type="entry name" value="Periplasmic binding protein-like I"/>
    <property type="match status" value="1"/>
</dbReference>
<dbReference type="CDD" id="cd06267">
    <property type="entry name" value="PBP1_LacI_sugar_binding-like"/>
    <property type="match status" value="1"/>
</dbReference>
<dbReference type="Gene3D" id="3.40.50.2300">
    <property type="match status" value="2"/>
</dbReference>
<dbReference type="InterPro" id="IPR010982">
    <property type="entry name" value="Lambda_DNA-bd_dom_sf"/>
</dbReference>
<keyword evidence="3" id="KW-0804">Transcription</keyword>
<dbReference type="InterPro" id="IPR028082">
    <property type="entry name" value="Peripla_BP_I"/>
</dbReference>
<dbReference type="PROSITE" id="PS50932">
    <property type="entry name" value="HTH_LACI_2"/>
    <property type="match status" value="1"/>
</dbReference>
<dbReference type="AlphaFoldDB" id="A0A291GTP5"/>
<evidence type="ECO:0000313" key="5">
    <source>
        <dbReference type="EMBL" id="ATG53589.1"/>
    </source>
</evidence>
<dbReference type="GO" id="GO:0003700">
    <property type="term" value="F:DNA-binding transcription factor activity"/>
    <property type="evidence" value="ECO:0007669"/>
    <property type="project" value="TreeGrafter"/>
</dbReference>
<feature type="domain" description="HTH lacI-type" evidence="4">
    <location>
        <begin position="11"/>
        <end position="65"/>
    </location>
</feature>
<keyword evidence="1" id="KW-0805">Transcription regulation</keyword>
<sequence length="333" mass="35472">MPTRSTSPGKARIGDVARAAGVSVGTVSKALNGTGSLKQETRDRVQSVADRLGFVADPRGRGLSQGRSYTVGFLTTDSFGRFSMPILMGAEDALAVGKMAVILSDTRDDYAREQHLLRSLHERRVDGLIITNRPQGISGPLTSSIPTVYTFDTPDSPDELAVVSDRAHSITLAVEHLLALGRTRLLHISGPLRARTAPVKAAAVRDAAGDHLVQPSMHGTWSEAWGRRAVDIAIASGVDFDGICCDSDQIARGALERLRAHGRSIPEDVAITGFGNWDAMVDATVPGLTSIDQDLTEIGRLAGTLLLDVLEGREVADRQIVVPSQIVVRGSTI</sequence>
<dbReference type="KEGG" id="bgg:CFK41_01425"/>
<dbReference type="PANTHER" id="PTHR30146:SF109">
    <property type="entry name" value="HTH-TYPE TRANSCRIPTIONAL REGULATOR GALS"/>
    <property type="match status" value="1"/>
</dbReference>
<dbReference type="GO" id="GO:0000976">
    <property type="term" value="F:transcription cis-regulatory region binding"/>
    <property type="evidence" value="ECO:0007669"/>
    <property type="project" value="TreeGrafter"/>
</dbReference>
<proteinExistence type="predicted"/>
<reference evidence="5 6" key="1">
    <citation type="journal article" date="2014" name="Int. J. Syst. Evol. Microbiol.">
        <title>Brachybacterium ginsengisoli sp. nov., isolated from soil of a ginseng field.</title>
        <authorList>
            <person name="Hoang V.A."/>
            <person name="Kim Y.J."/>
            <person name="Nguyen N.L."/>
            <person name="Yang D.C."/>
        </authorList>
    </citation>
    <scope>NUCLEOTIDE SEQUENCE [LARGE SCALE GENOMIC DNA]</scope>
    <source>
        <strain evidence="5 6">DCY80</strain>
    </source>
</reference>
<dbReference type="SUPFAM" id="SSF47413">
    <property type="entry name" value="lambda repressor-like DNA-binding domains"/>
    <property type="match status" value="1"/>
</dbReference>
<dbReference type="RefSeq" id="WP_096798068.1">
    <property type="nucleotide sequence ID" value="NZ_CP023564.1"/>
</dbReference>
<dbReference type="InterPro" id="IPR046335">
    <property type="entry name" value="LacI/GalR-like_sensor"/>
</dbReference>
<protein>
    <submittedName>
        <fullName evidence="5">LacI family transcriptional regulator</fullName>
    </submittedName>
</protein>
<dbReference type="InterPro" id="IPR000843">
    <property type="entry name" value="HTH_LacI"/>
</dbReference>
<name>A0A291GTP5_9MICO</name>
<evidence type="ECO:0000259" key="4">
    <source>
        <dbReference type="PROSITE" id="PS50932"/>
    </source>
</evidence>
<evidence type="ECO:0000256" key="1">
    <source>
        <dbReference type="ARBA" id="ARBA00023015"/>
    </source>
</evidence>
<accession>A0A291GTP5</accession>